<feature type="transmembrane region" description="Helical" evidence="1">
    <location>
        <begin position="48"/>
        <end position="68"/>
    </location>
</feature>
<dbReference type="Proteomes" id="UP000029665">
    <property type="component" value="Unassembled WGS sequence"/>
</dbReference>
<reference evidence="3" key="1">
    <citation type="submission" date="2014-01" db="EMBL/GenBank/DDBJ databases">
        <title>The genome of the white-rot fungus Pycnoporus cinnabarinus: a basidiomycete model with a versatile arsenal for lignocellulosic biomass breakdown.</title>
        <authorList>
            <person name="Levasseur A."/>
            <person name="Lomascolo A."/>
            <person name="Ruiz-Duenas F.J."/>
            <person name="Uzan E."/>
            <person name="Piumi F."/>
            <person name="Kues U."/>
            <person name="Ram A.F.J."/>
            <person name="Murat C."/>
            <person name="Haon M."/>
            <person name="Benoit I."/>
            <person name="Arfi Y."/>
            <person name="Chevret D."/>
            <person name="Drula E."/>
            <person name="Kwon M.J."/>
            <person name="Gouret P."/>
            <person name="Lesage-Meessen L."/>
            <person name="Lombard V."/>
            <person name="Mariette J."/>
            <person name="Noirot C."/>
            <person name="Park J."/>
            <person name="Patyshakuliyeva A."/>
            <person name="Wieneger R.A.B."/>
            <person name="Wosten H.A.B."/>
            <person name="Martin F."/>
            <person name="Coutinho P.M."/>
            <person name="de Vries R."/>
            <person name="Martinez A.T."/>
            <person name="Klopp C."/>
            <person name="Pontarotti P."/>
            <person name="Henrissat B."/>
            <person name="Record E."/>
        </authorList>
    </citation>
    <scope>NUCLEOTIDE SEQUENCE [LARGE SCALE GENOMIC DNA]</scope>
    <source>
        <strain evidence="3">BRFM137</strain>
    </source>
</reference>
<evidence type="ECO:0000313" key="4">
    <source>
        <dbReference type="Proteomes" id="UP000029665"/>
    </source>
</evidence>
<evidence type="ECO:0000313" key="3">
    <source>
        <dbReference type="EMBL" id="CDO76523.1"/>
    </source>
</evidence>
<dbReference type="OrthoDB" id="2742220at2759"/>
<sequence length="211" mass="22528">MNKRVVWLLSLACIGHAALVGVQGAKSVSSQWSNEARSCVVTQSSNVTMFTFYMYTVVMDFTILSLTIRGLWRKAALKSSIGATLSEQCLWYCAATFLVNIPAAIFPILNLNVIMNVMFSMPAATVSVIMSSAAVLSLNYEQPEAVEGPTTSHIDGHGGGIVLPGISLIHSSHQVATLTTNIVLESRVASSDAHDSMDVTTTGKEAEEGMV</sequence>
<comment type="caution">
    <text evidence="3">The sequence shown here is derived from an EMBL/GenBank/DDBJ whole genome shotgun (WGS) entry which is preliminary data.</text>
</comment>
<accession>A0A060SVL1</accession>
<feature type="chain" id="PRO_5001587417" evidence="2">
    <location>
        <begin position="18"/>
        <end position="211"/>
    </location>
</feature>
<dbReference type="EMBL" id="CCBP010000384">
    <property type="protein sequence ID" value="CDO76523.1"/>
    <property type="molecule type" value="Genomic_DNA"/>
</dbReference>
<keyword evidence="1" id="KW-0812">Transmembrane</keyword>
<keyword evidence="1" id="KW-0472">Membrane</keyword>
<gene>
    <name evidence="3" type="ORF">BN946_scf184750.g3</name>
</gene>
<name>A0A060SVL1_PYCCI</name>
<keyword evidence="4" id="KW-1185">Reference proteome</keyword>
<dbReference type="AlphaFoldDB" id="A0A060SVL1"/>
<dbReference type="HOGENOM" id="CLU_1305406_0_0_1"/>
<proteinExistence type="predicted"/>
<feature type="signal peptide" evidence="2">
    <location>
        <begin position="1"/>
        <end position="17"/>
    </location>
</feature>
<protein>
    <submittedName>
        <fullName evidence="3">Uncharacterized protein</fullName>
    </submittedName>
</protein>
<keyword evidence="2" id="KW-0732">Signal</keyword>
<evidence type="ECO:0000256" key="1">
    <source>
        <dbReference type="SAM" id="Phobius"/>
    </source>
</evidence>
<keyword evidence="1" id="KW-1133">Transmembrane helix</keyword>
<organism evidence="3 4">
    <name type="scientific">Pycnoporus cinnabarinus</name>
    <name type="common">Cinnabar-red polypore</name>
    <name type="synonym">Trametes cinnabarina</name>
    <dbReference type="NCBI Taxonomy" id="5643"/>
    <lineage>
        <taxon>Eukaryota</taxon>
        <taxon>Fungi</taxon>
        <taxon>Dikarya</taxon>
        <taxon>Basidiomycota</taxon>
        <taxon>Agaricomycotina</taxon>
        <taxon>Agaricomycetes</taxon>
        <taxon>Polyporales</taxon>
        <taxon>Polyporaceae</taxon>
        <taxon>Trametes</taxon>
    </lineage>
</organism>
<feature type="transmembrane region" description="Helical" evidence="1">
    <location>
        <begin position="89"/>
        <end position="108"/>
    </location>
</feature>
<evidence type="ECO:0000256" key="2">
    <source>
        <dbReference type="SAM" id="SignalP"/>
    </source>
</evidence>